<dbReference type="SUPFAM" id="SSF57667">
    <property type="entry name" value="beta-beta-alpha zinc fingers"/>
    <property type="match status" value="1"/>
</dbReference>
<keyword evidence="4" id="KW-0862">Zinc</keyword>
<dbReference type="Proteomes" id="UP000247702">
    <property type="component" value="Unassembled WGS sequence"/>
</dbReference>
<keyword evidence="5" id="KW-0805">Transcription regulation</keyword>
<dbReference type="GO" id="GO:0046983">
    <property type="term" value="F:protein dimerization activity"/>
    <property type="evidence" value="ECO:0007669"/>
    <property type="project" value="InterPro"/>
</dbReference>
<gene>
    <name evidence="12" type="ORF">RclHR1_20160002</name>
</gene>
<dbReference type="GO" id="GO:0009791">
    <property type="term" value="P:post-embryonic development"/>
    <property type="evidence" value="ECO:0007669"/>
    <property type="project" value="UniProtKB-ARBA"/>
</dbReference>
<dbReference type="EMBL" id="BEXD01001132">
    <property type="protein sequence ID" value="GBB92498.1"/>
    <property type="molecule type" value="Genomic_DNA"/>
</dbReference>
<name>A0A2Z6RJ92_9GLOM</name>
<feature type="domain" description="BED-type" evidence="11">
    <location>
        <begin position="64"/>
        <end position="115"/>
    </location>
</feature>
<dbReference type="AlphaFoldDB" id="A0A2Z6RJ92"/>
<dbReference type="InterPro" id="IPR008906">
    <property type="entry name" value="HATC_C_dom"/>
</dbReference>
<evidence type="ECO:0000256" key="8">
    <source>
        <dbReference type="ARBA" id="ARBA00023242"/>
    </source>
</evidence>
<evidence type="ECO:0000256" key="9">
    <source>
        <dbReference type="PROSITE-ProRule" id="PRU00027"/>
    </source>
</evidence>
<evidence type="ECO:0000256" key="2">
    <source>
        <dbReference type="ARBA" id="ARBA00022723"/>
    </source>
</evidence>
<dbReference type="Pfam" id="PF05699">
    <property type="entry name" value="Dimer_Tnp_hAT"/>
    <property type="match status" value="1"/>
</dbReference>
<reference evidence="12 13" key="1">
    <citation type="submission" date="2017-11" db="EMBL/GenBank/DDBJ databases">
        <title>The genome of Rhizophagus clarus HR1 reveals common genetic basis of auxotrophy among arbuscular mycorrhizal fungi.</title>
        <authorList>
            <person name="Kobayashi Y."/>
        </authorList>
    </citation>
    <scope>NUCLEOTIDE SEQUENCE [LARGE SCALE GENOMIC DNA]</scope>
    <source>
        <strain evidence="12 13">HR1</strain>
    </source>
</reference>
<keyword evidence="3 9" id="KW-0863">Zinc-finger</keyword>
<dbReference type="GO" id="GO:0005634">
    <property type="term" value="C:nucleus"/>
    <property type="evidence" value="ECO:0007669"/>
    <property type="project" value="UniProtKB-SubCell"/>
</dbReference>
<proteinExistence type="predicted"/>
<evidence type="ECO:0000256" key="3">
    <source>
        <dbReference type="ARBA" id="ARBA00022771"/>
    </source>
</evidence>
<evidence type="ECO:0000313" key="13">
    <source>
        <dbReference type="Proteomes" id="UP000247702"/>
    </source>
</evidence>
<keyword evidence="8" id="KW-0539">Nucleus</keyword>
<dbReference type="InterPro" id="IPR036236">
    <property type="entry name" value="Znf_C2H2_sf"/>
</dbReference>
<evidence type="ECO:0000313" key="12">
    <source>
        <dbReference type="EMBL" id="GBB92498.1"/>
    </source>
</evidence>
<keyword evidence="6" id="KW-0238">DNA-binding</keyword>
<dbReference type="Pfam" id="PF02892">
    <property type="entry name" value="zf-BED"/>
    <property type="match status" value="1"/>
</dbReference>
<evidence type="ECO:0000256" key="1">
    <source>
        <dbReference type="ARBA" id="ARBA00004123"/>
    </source>
</evidence>
<feature type="compositionally biased region" description="Polar residues" evidence="10">
    <location>
        <begin position="1"/>
        <end position="11"/>
    </location>
</feature>
<dbReference type="InterPro" id="IPR052035">
    <property type="entry name" value="ZnF_BED_domain_contain"/>
</dbReference>
<accession>A0A2Z6RJ92</accession>
<dbReference type="InterPro" id="IPR003656">
    <property type="entry name" value="Znf_BED"/>
</dbReference>
<evidence type="ECO:0000256" key="7">
    <source>
        <dbReference type="ARBA" id="ARBA00023163"/>
    </source>
</evidence>
<dbReference type="SUPFAM" id="SSF53098">
    <property type="entry name" value="Ribonuclease H-like"/>
    <property type="match status" value="1"/>
</dbReference>
<dbReference type="GO" id="GO:0008270">
    <property type="term" value="F:zinc ion binding"/>
    <property type="evidence" value="ECO:0007669"/>
    <property type="project" value="UniProtKB-KW"/>
</dbReference>
<comment type="subcellular location">
    <subcellularLocation>
        <location evidence="1">Nucleus</location>
    </subcellularLocation>
</comment>
<evidence type="ECO:0000256" key="6">
    <source>
        <dbReference type="ARBA" id="ARBA00023125"/>
    </source>
</evidence>
<evidence type="ECO:0000256" key="10">
    <source>
        <dbReference type="SAM" id="MobiDB-lite"/>
    </source>
</evidence>
<keyword evidence="7" id="KW-0804">Transcription</keyword>
<dbReference type="InterPro" id="IPR012337">
    <property type="entry name" value="RNaseH-like_sf"/>
</dbReference>
<dbReference type="GO" id="GO:0003677">
    <property type="term" value="F:DNA binding"/>
    <property type="evidence" value="ECO:0007669"/>
    <property type="project" value="UniProtKB-KW"/>
</dbReference>
<organism evidence="12 13">
    <name type="scientific">Rhizophagus clarus</name>
    <dbReference type="NCBI Taxonomy" id="94130"/>
    <lineage>
        <taxon>Eukaryota</taxon>
        <taxon>Fungi</taxon>
        <taxon>Fungi incertae sedis</taxon>
        <taxon>Mucoromycota</taxon>
        <taxon>Glomeromycotina</taxon>
        <taxon>Glomeromycetes</taxon>
        <taxon>Glomerales</taxon>
        <taxon>Glomeraceae</taxon>
        <taxon>Rhizophagus</taxon>
    </lineage>
</organism>
<dbReference type="SMART" id="SM00614">
    <property type="entry name" value="ZnF_BED"/>
    <property type="match status" value="1"/>
</dbReference>
<dbReference type="PANTHER" id="PTHR46481">
    <property type="entry name" value="ZINC FINGER BED DOMAIN-CONTAINING PROTEIN 4"/>
    <property type="match status" value="1"/>
</dbReference>
<keyword evidence="13" id="KW-1185">Reference proteome</keyword>
<keyword evidence="2" id="KW-0479">Metal-binding</keyword>
<sequence length="752" mass="88021">MDNSDVDSNYTSEDESEYSFGNSSQHSTYSLEMHRNKMILDDDNTNQQELDNEGNEDDEHQSNRTPSDVWKYIDKVTDPENPKCKICNKRFSAKSSTTTLRNHIKKYHKHIHRKANQTTLKFKSNITSFYDKEKNSEFVKLLIKWIVIDMLPFSLVDSIYFIEFIQKLNPKFKCPGCTTLKNEVMFEFNSRRERIIDFVKNIPGRFSITTDIWSSIKNEAFIGVTIHFITNEWKLKHFTLEVLRITGSHTGNAIYEILNKLLEDFDLKQKVISVTTDNGSNMIVACRLLKNDFDAQTPALDFIHSRCICHILNLAVNAGLKYIENLIKKLRKIVKSIRRTQLYLEELERLAIAANHTFKHPILDIKTRWNSTFLMAERILTLKEDLSIIKSRHQPLQDIWLNEREWEKFNLLSQFHIATTELSTQTYPTIAYARVVLLGLLVDLNENRNTILLVKFFWQFVIKFKNIGFTLIKMTHVLAFFDPRYKTIAYKNLEINEILEPIRNNFPDSALSNLPSNNSTSIFVQRLSSVRQQRNANTDELLKYWESADASFDIEPLSWWHAHSTEYPILSKMAQNYLSVQASSVPCEQLFSLAGNVLSEPYGRYSRLLPDSLNTNLDYFQTSWMPFQTTSRLFGCHFRLLLNSLDVILDCFWTPLDAILDWERLPETGFQLGNMFLDLDFSLNYKRGYLPGLDFGLDYKGNTPCTWISVWIIERNALLNLNFSLDYEWEYRLGLEFSLGMPRFWLGFELNF</sequence>
<dbReference type="SUPFAM" id="SSF140996">
    <property type="entry name" value="Hermes dimerisation domain"/>
    <property type="match status" value="1"/>
</dbReference>
<evidence type="ECO:0000259" key="11">
    <source>
        <dbReference type="PROSITE" id="PS50808"/>
    </source>
</evidence>
<protein>
    <recommendedName>
        <fullName evidence="11">BED-type domain-containing protein</fullName>
    </recommendedName>
</protein>
<comment type="caution">
    <text evidence="12">The sequence shown here is derived from an EMBL/GenBank/DDBJ whole genome shotgun (WGS) entry which is preliminary data.</text>
</comment>
<feature type="region of interest" description="Disordered" evidence="10">
    <location>
        <begin position="1"/>
        <end position="68"/>
    </location>
</feature>
<evidence type="ECO:0000256" key="4">
    <source>
        <dbReference type="ARBA" id="ARBA00022833"/>
    </source>
</evidence>
<feature type="compositionally biased region" description="Acidic residues" evidence="10">
    <location>
        <begin position="50"/>
        <end position="59"/>
    </location>
</feature>
<dbReference type="PROSITE" id="PS50808">
    <property type="entry name" value="ZF_BED"/>
    <property type="match status" value="1"/>
</dbReference>
<feature type="compositionally biased region" description="Polar residues" evidence="10">
    <location>
        <begin position="19"/>
        <end position="30"/>
    </location>
</feature>
<dbReference type="PANTHER" id="PTHR46481:SF10">
    <property type="entry name" value="ZINC FINGER BED DOMAIN-CONTAINING PROTEIN 39"/>
    <property type="match status" value="1"/>
</dbReference>
<evidence type="ECO:0000256" key="5">
    <source>
        <dbReference type="ARBA" id="ARBA00023015"/>
    </source>
</evidence>